<dbReference type="Gene3D" id="3.90.1300.10">
    <property type="entry name" value="Amidase signature (AS) domain"/>
    <property type="match status" value="1"/>
</dbReference>
<organism evidence="2">
    <name type="scientific">marine metagenome</name>
    <dbReference type="NCBI Taxonomy" id="408172"/>
    <lineage>
        <taxon>unclassified sequences</taxon>
        <taxon>metagenomes</taxon>
        <taxon>ecological metagenomes</taxon>
    </lineage>
</organism>
<dbReference type="Pfam" id="PF01425">
    <property type="entry name" value="Amidase"/>
    <property type="match status" value="1"/>
</dbReference>
<gene>
    <name evidence="2" type="ORF">METZ01_LOCUS33397</name>
</gene>
<dbReference type="PANTHER" id="PTHR11895">
    <property type="entry name" value="TRANSAMIDASE"/>
    <property type="match status" value="1"/>
</dbReference>
<protein>
    <recommendedName>
        <fullName evidence="1">Amidase domain-containing protein</fullName>
    </recommendedName>
</protein>
<evidence type="ECO:0000313" key="2">
    <source>
        <dbReference type="EMBL" id="SUZ80543.1"/>
    </source>
</evidence>
<dbReference type="InterPro" id="IPR000120">
    <property type="entry name" value="Amidase"/>
</dbReference>
<dbReference type="GO" id="GO:0003824">
    <property type="term" value="F:catalytic activity"/>
    <property type="evidence" value="ECO:0007669"/>
    <property type="project" value="InterPro"/>
</dbReference>
<sequence>MTTVWCEQPIHRVATAIETGVVSVSEVVDSVLDRIATRDPVLNAYTTVFDESARREADQADRLIATGQYRGPLHGVPLSIKDLVDVAGAPTTCASRASDSSMARADARAVAHLRHAGAIVIGKCNLHEFAFGTTGEDSYFGPTLHPLDQTRSPGGSSSGSAVSVSTGMAFGSVGTDTGGSIRIPSAACGLVGLKPTFGEISCDGVVPLAPSLDHVGPLTRCVADARLLFETMRDGSSAGKHATVPVKQALGCPRPFFLERLDDEIRASFEQALSRLQSAGWTIGDTAVHHAHYSPVVCLHLVLSEAAATHARGLTERPNRYTDGVRLRLELGRYVMGEDYARAQHGRNLLSHAIDATLADYDALVLPTLPIPAPRLATTTVDIGGVEEPLRNVMLRLTQLFNATGHPAVSLPCGLTTSGLPCGLQLIGARNRTNHLLNVAELCEAVLSEG</sequence>
<evidence type="ECO:0000259" key="1">
    <source>
        <dbReference type="Pfam" id="PF01425"/>
    </source>
</evidence>
<dbReference type="SUPFAM" id="SSF75304">
    <property type="entry name" value="Amidase signature (AS) enzymes"/>
    <property type="match status" value="1"/>
</dbReference>
<dbReference type="InterPro" id="IPR036928">
    <property type="entry name" value="AS_sf"/>
</dbReference>
<dbReference type="PANTHER" id="PTHR11895:SF176">
    <property type="entry name" value="AMIDASE AMID-RELATED"/>
    <property type="match status" value="1"/>
</dbReference>
<dbReference type="AlphaFoldDB" id="A0A381QSL2"/>
<name>A0A381QSL2_9ZZZZ</name>
<accession>A0A381QSL2</accession>
<dbReference type="EMBL" id="UINC01001430">
    <property type="protein sequence ID" value="SUZ80543.1"/>
    <property type="molecule type" value="Genomic_DNA"/>
</dbReference>
<dbReference type="PROSITE" id="PS00571">
    <property type="entry name" value="AMIDASES"/>
    <property type="match status" value="1"/>
</dbReference>
<feature type="domain" description="Amidase" evidence="1">
    <location>
        <begin position="26"/>
        <end position="436"/>
    </location>
</feature>
<proteinExistence type="predicted"/>
<dbReference type="InterPro" id="IPR023631">
    <property type="entry name" value="Amidase_dom"/>
</dbReference>
<reference evidence="2" key="1">
    <citation type="submission" date="2018-05" db="EMBL/GenBank/DDBJ databases">
        <authorList>
            <person name="Lanie J.A."/>
            <person name="Ng W.-L."/>
            <person name="Kazmierczak K.M."/>
            <person name="Andrzejewski T.M."/>
            <person name="Davidsen T.M."/>
            <person name="Wayne K.J."/>
            <person name="Tettelin H."/>
            <person name="Glass J.I."/>
            <person name="Rusch D."/>
            <person name="Podicherti R."/>
            <person name="Tsui H.-C.T."/>
            <person name="Winkler M.E."/>
        </authorList>
    </citation>
    <scope>NUCLEOTIDE SEQUENCE</scope>
</reference>
<dbReference type="InterPro" id="IPR020556">
    <property type="entry name" value="Amidase_CS"/>
</dbReference>